<feature type="region of interest" description="Disordered" evidence="2">
    <location>
        <begin position="1"/>
        <end position="43"/>
    </location>
</feature>
<name>A0A8H7NM98_BIOOC</name>
<dbReference type="InterPro" id="IPR021765">
    <property type="entry name" value="UstYa-like"/>
</dbReference>
<keyword evidence="3" id="KW-0812">Transmembrane</keyword>
<protein>
    <recommendedName>
        <fullName evidence="6">Tat pathway signal sequence</fullName>
    </recommendedName>
</protein>
<reference evidence="4" key="1">
    <citation type="submission" date="2020-10" db="EMBL/GenBank/DDBJ databases">
        <title>High-Quality Genome Resource of Clonostachys rosea strain S41 by Oxford Nanopore Long-Read Sequencing.</title>
        <authorList>
            <person name="Wang H."/>
        </authorList>
    </citation>
    <scope>NUCLEOTIDE SEQUENCE</scope>
    <source>
        <strain evidence="4">S41</strain>
    </source>
</reference>
<organism evidence="4 5">
    <name type="scientific">Bionectria ochroleuca</name>
    <name type="common">Gliocladium roseum</name>
    <dbReference type="NCBI Taxonomy" id="29856"/>
    <lineage>
        <taxon>Eukaryota</taxon>
        <taxon>Fungi</taxon>
        <taxon>Dikarya</taxon>
        <taxon>Ascomycota</taxon>
        <taxon>Pezizomycotina</taxon>
        <taxon>Sordariomycetes</taxon>
        <taxon>Hypocreomycetidae</taxon>
        <taxon>Hypocreales</taxon>
        <taxon>Bionectriaceae</taxon>
        <taxon>Clonostachys</taxon>
    </lineage>
</organism>
<dbReference type="Proteomes" id="UP000616885">
    <property type="component" value="Unassembled WGS sequence"/>
</dbReference>
<feature type="transmembrane region" description="Helical" evidence="3">
    <location>
        <begin position="49"/>
        <end position="74"/>
    </location>
</feature>
<proteinExistence type="inferred from homology"/>
<dbReference type="Pfam" id="PF11807">
    <property type="entry name" value="UstYa"/>
    <property type="match status" value="1"/>
</dbReference>
<dbReference type="EMBL" id="JADCTT010000001">
    <property type="protein sequence ID" value="KAF9758799.1"/>
    <property type="molecule type" value="Genomic_DNA"/>
</dbReference>
<dbReference type="AlphaFoldDB" id="A0A8H7NM98"/>
<dbReference type="PANTHER" id="PTHR33365">
    <property type="entry name" value="YALI0B05434P"/>
    <property type="match status" value="1"/>
</dbReference>
<feature type="compositionally biased region" description="Acidic residues" evidence="2">
    <location>
        <begin position="13"/>
        <end position="24"/>
    </location>
</feature>
<comment type="similarity">
    <text evidence="1">Belongs to the ustYa family.</text>
</comment>
<keyword evidence="3" id="KW-0472">Membrane</keyword>
<gene>
    <name evidence="4" type="ORF">IM811_000493</name>
</gene>
<evidence type="ECO:0000313" key="4">
    <source>
        <dbReference type="EMBL" id="KAF9758799.1"/>
    </source>
</evidence>
<accession>A0A8H7NM98</accession>
<keyword evidence="3" id="KW-1133">Transmembrane helix</keyword>
<sequence length="298" mass="33455">MAKEEHHPLVEGQDVDSDEYDDGPESSRSRAAWSSRQQTRSGPWLSSPVFRIVAVATILVLFIVVSAVIGLQFLSFSQQRPSPPAGPECAARTSMWSPVLRDIQMRYAPVDFNGSFMNENIYRQVGSPEVDAAWEALGVDYRAGAISYEDGLASGLDESYAQRSPQYGGGFIVNVEGMHHLHCLNLVRKALYFNYDHYRELGHHAFKNDEYILRLHVTHCLDTIRQVLMCNVDTGVLGQVWVDPEKPNAFPDFNTRHMCKDYDAVRRWAKDLQAPPLEDVPGDFLAPPIYGGVMPNTP</sequence>
<dbReference type="GO" id="GO:0043386">
    <property type="term" value="P:mycotoxin biosynthetic process"/>
    <property type="evidence" value="ECO:0007669"/>
    <property type="project" value="InterPro"/>
</dbReference>
<evidence type="ECO:0000313" key="5">
    <source>
        <dbReference type="Proteomes" id="UP000616885"/>
    </source>
</evidence>
<feature type="compositionally biased region" description="Low complexity" evidence="2">
    <location>
        <begin position="29"/>
        <end position="41"/>
    </location>
</feature>
<comment type="caution">
    <text evidence="4">The sequence shown here is derived from an EMBL/GenBank/DDBJ whole genome shotgun (WGS) entry which is preliminary data.</text>
</comment>
<dbReference type="PANTHER" id="PTHR33365:SF13">
    <property type="entry name" value="TAT PATHWAY SIGNAL SEQUENCE"/>
    <property type="match status" value="1"/>
</dbReference>
<evidence type="ECO:0000256" key="1">
    <source>
        <dbReference type="ARBA" id="ARBA00035112"/>
    </source>
</evidence>
<evidence type="ECO:0000256" key="2">
    <source>
        <dbReference type="SAM" id="MobiDB-lite"/>
    </source>
</evidence>
<evidence type="ECO:0008006" key="6">
    <source>
        <dbReference type="Google" id="ProtNLM"/>
    </source>
</evidence>
<evidence type="ECO:0000256" key="3">
    <source>
        <dbReference type="SAM" id="Phobius"/>
    </source>
</evidence>